<dbReference type="SUPFAM" id="SSF58104">
    <property type="entry name" value="Methyl-accepting chemotaxis protein (MCP) signaling domain"/>
    <property type="match status" value="1"/>
</dbReference>
<dbReference type="InterPro" id="IPR004089">
    <property type="entry name" value="MCPsignal_dom"/>
</dbReference>
<dbReference type="STRING" id="1799789.AX660_13035"/>
<dbReference type="Pfam" id="PF00015">
    <property type="entry name" value="MCPsignal"/>
    <property type="match status" value="1"/>
</dbReference>
<evidence type="ECO:0000256" key="9">
    <source>
        <dbReference type="PROSITE-ProRule" id="PRU00284"/>
    </source>
</evidence>
<feature type="domain" description="Methyl-accepting transducer" evidence="11">
    <location>
        <begin position="280"/>
        <end position="516"/>
    </location>
</feature>
<keyword evidence="4 10" id="KW-0812">Transmembrane</keyword>
<evidence type="ECO:0000256" key="2">
    <source>
        <dbReference type="ARBA" id="ARBA00022475"/>
    </source>
</evidence>
<organism evidence="14 15">
    <name type="scientific">Paraglaciecola hydrolytica</name>
    <dbReference type="NCBI Taxonomy" id="1799789"/>
    <lineage>
        <taxon>Bacteria</taxon>
        <taxon>Pseudomonadati</taxon>
        <taxon>Pseudomonadota</taxon>
        <taxon>Gammaproteobacteria</taxon>
        <taxon>Alteromonadales</taxon>
        <taxon>Alteromonadaceae</taxon>
        <taxon>Paraglaciecola</taxon>
    </lineage>
</organism>
<evidence type="ECO:0000256" key="7">
    <source>
        <dbReference type="ARBA" id="ARBA00023224"/>
    </source>
</evidence>
<feature type="transmembrane region" description="Helical" evidence="10">
    <location>
        <begin position="198"/>
        <end position="219"/>
    </location>
</feature>
<evidence type="ECO:0000256" key="10">
    <source>
        <dbReference type="SAM" id="Phobius"/>
    </source>
</evidence>
<dbReference type="PANTHER" id="PTHR32089:SF119">
    <property type="entry name" value="METHYL-ACCEPTING CHEMOTAXIS PROTEIN CTPL"/>
    <property type="match status" value="1"/>
</dbReference>
<feature type="domain" description="T-SNARE coiled-coil homology" evidence="12">
    <location>
        <begin position="467"/>
        <end position="529"/>
    </location>
</feature>
<dbReference type="GO" id="GO:0005886">
    <property type="term" value="C:plasma membrane"/>
    <property type="evidence" value="ECO:0007669"/>
    <property type="project" value="UniProtKB-SubCell"/>
</dbReference>
<name>A0A136A1K5_9ALTE</name>
<dbReference type="Gene3D" id="3.30.450.20">
    <property type="entry name" value="PAS domain"/>
    <property type="match status" value="1"/>
</dbReference>
<dbReference type="CDD" id="cd06225">
    <property type="entry name" value="HAMP"/>
    <property type="match status" value="1"/>
</dbReference>
<keyword evidence="15" id="KW-1185">Reference proteome</keyword>
<dbReference type="Pfam" id="PF00672">
    <property type="entry name" value="HAMP"/>
    <property type="match status" value="1"/>
</dbReference>
<proteinExistence type="inferred from homology"/>
<evidence type="ECO:0000256" key="5">
    <source>
        <dbReference type="ARBA" id="ARBA00022989"/>
    </source>
</evidence>
<reference evidence="15" key="1">
    <citation type="submission" date="2016-02" db="EMBL/GenBank/DDBJ databases">
        <authorList>
            <person name="Schultz-Johansen M."/>
            <person name="Glaring M.A."/>
            <person name="Bech P.K."/>
            <person name="Stougaard P."/>
        </authorList>
    </citation>
    <scope>NUCLEOTIDE SEQUENCE [LARGE SCALE GENOMIC DNA]</scope>
    <source>
        <strain evidence="15">S66</strain>
    </source>
</reference>
<dbReference type="InterPro" id="IPR033480">
    <property type="entry name" value="sCache_2"/>
</dbReference>
<evidence type="ECO:0000259" key="11">
    <source>
        <dbReference type="PROSITE" id="PS50111"/>
    </source>
</evidence>
<evidence type="ECO:0000313" key="14">
    <source>
        <dbReference type="EMBL" id="KXI29083.1"/>
    </source>
</evidence>
<dbReference type="PROSITE" id="PS50885">
    <property type="entry name" value="HAMP"/>
    <property type="match status" value="1"/>
</dbReference>
<keyword evidence="3" id="KW-0997">Cell inner membrane</keyword>
<dbReference type="OrthoDB" id="2489132at2"/>
<dbReference type="Proteomes" id="UP000070299">
    <property type="component" value="Unassembled WGS sequence"/>
</dbReference>
<evidence type="ECO:0008006" key="16">
    <source>
        <dbReference type="Google" id="ProtNLM"/>
    </source>
</evidence>
<dbReference type="SMART" id="SM00304">
    <property type="entry name" value="HAMP"/>
    <property type="match status" value="1"/>
</dbReference>
<keyword evidence="7 9" id="KW-0807">Transducer</keyword>
<dbReference type="InterPro" id="IPR003660">
    <property type="entry name" value="HAMP_dom"/>
</dbReference>
<dbReference type="CDD" id="cd11386">
    <property type="entry name" value="MCP_signal"/>
    <property type="match status" value="1"/>
</dbReference>
<comment type="similarity">
    <text evidence="8">Belongs to the methyl-accepting chemotaxis (MCP) protein family.</text>
</comment>
<evidence type="ECO:0000256" key="4">
    <source>
        <dbReference type="ARBA" id="ARBA00022692"/>
    </source>
</evidence>
<dbReference type="AlphaFoldDB" id="A0A136A1K5"/>
<dbReference type="PANTHER" id="PTHR32089">
    <property type="entry name" value="METHYL-ACCEPTING CHEMOTAXIS PROTEIN MCPB"/>
    <property type="match status" value="1"/>
</dbReference>
<dbReference type="EMBL" id="LSNE01000005">
    <property type="protein sequence ID" value="KXI29083.1"/>
    <property type="molecule type" value="Genomic_DNA"/>
</dbReference>
<dbReference type="RefSeq" id="WP_068376106.1">
    <property type="nucleotide sequence ID" value="NZ_LSNE01000005.1"/>
</dbReference>
<protein>
    <recommendedName>
        <fullName evidence="16">Chemotaxis protein</fullName>
    </recommendedName>
</protein>
<dbReference type="GO" id="GO:0007165">
    <property type="term" value="P:signal transduction"/>
    <property type="evidence" value="ECO:0007669"/>
    <property type="project" value="UniProtKB-KW"/>
</dbReference>
<dbReference type="FunFam" id="1.10.287.950:FF:000001">
    <property type="entry name" value="Methyl-accepting chemotaxis sensory transducer"/>
    <property type="match status" value="1"/>
</dbReference>
<evidence type="ECO:0000256" key="8">
    <source>
        <dbReference type="ARBA" id="ARBA00029447"/>
    </source>
</evidence>
<comment type="subcellular location">
    <subcellularLocation>
        <location evidence="1">Cell inner membrane</location>
        <topology evidence="1">Multi-pass membrane protein</topology>
    </subcellularLocation>
</comment>
<evidence type="ECO:0000256" key="3">
    <source>
        <dbReference type="ARBA" id="ARBA00022519"/>
    </source>
</evidence>
<dbReference type="SMART" id="SM01049">
    <property type="entry name" value="Cache_2"/>
    <property type="match status" value="1"/>
</dbReference>
<evidence type="ECO:0000256" key="1">
    <source>
        <dbReference type="ARBA" id="ARBA00004429"/>
    </source>
</evidence>
<dbReference type="PROSITE" id="PS50111">
    <property type="entry name" value="CHEMOTAXIS_TRANSDUC_2"/>
    <property type="match status" value="1"/>
</dbReference>
<gene>
    <name evidence="14" type="ORF">AX660_13035</name>
</gene>
<dbReference type="Gene3D" id="1.10.287.950">
    <property type="entry name" value="Methyl-accepting chemotaxis protein"/>
    <property type="match status" value="1"/>
</dbReference>
<evidence type="ECO:0000259" key="13">
    <source>
        <dbReference type="PROSITE" id="PS50885"/>
    </source>
</evidence>
<dbReference type="Pfam" id="PF08269">
    <property type="entry name" value="dCache_2"/>
    <property type="match status" value="1"/>
</dbReference>
<evidence type="ECO:0000259" key="12">
    <source>
        <dbReference type="PROSITE" id="PS50192"/>
    </source>
</evidence>
<dbReference type="GO" id="GO:0006935">
    <property type="term" value="P:chemotaxis"/>
    <property type="evidence" value="ECO:0007669"/>
    <property type="project" value="UniProtKB-ARBA"/>
</dbReference>
<keyword evidence="2" id="KW-1003">Cell membrane</keyword>
<evidence type="ECO:0000313" key="15">
    <source>
        <dbReference type="Proteomes" id="UP000070299"/>
    </source>
</evidence>
<comment type="caution">
    <text evidence="14">The sequence shown here is derived from an EMBL/GenBank/DDBJ whole genome shotgun (WGS) entry which is preliminary data.</text>
</comment>
<accession>A0A136A1K5</accession>
<sequence>MNNLSIKFRILLLAAVPTLLLAIVMTMLAVNNASSIVEHSVQQQRDSLYQAKRIQLDELLHMAITAGSVAKNEEELKQILRTVRYENGKNYFFVYDTKGVQIVSADQIDREGQDFYNSKSPEGRYLVQEYIKAAKNGGDYVEYNWPRANSTTPSPKMAKAIMFPGKDWVIATGFYIDDLNDNLTKLEEKLQTSTNESVVTTVIIALVLLGVALGLGLVLSSSILRPINGAVEAMQDIANGDGDLSRRLDENAAKEIQALAKAFNIFAQKVADLVNNVRTSIATMVDSSQNLSQLMLQADHGVKQQHEESDLVAVAMNEMSVAAQEVANNAATAANHTEEVERQVGGATKRLDGAIRVISGLEIKVSEGVKIISRVGEESKNIGGVLEVISGIADQTNLLALNAAIEAARAGEQGRGFAVVADEVRSLAAKTAASTGEINQMIARLQNGSKEAVDAISSIREGSEETVIHTKEVDSALKEIHQAILTINDMNTQIATAAEEQTFVSESINKNIHNIVNIAQGTAAGTEKARDIADNLNLLAAEMDRLVGQYRT</sequence>
<evidence type="ECO:0000256" key="6">
    <source>
        <dbReference type="ARBA" id="ARBA00023136"/>
    </source>
</evidence>
<keyword evidence="5 10" id="KW-1133">Transmembrane helix</keyword>
<keyword evidence="6 10" id="KW-0472">Membrane</keyword>
<dbReference type="SMART" id="SM00283">
    <property type="entry name" value="MA"/>
    <property type="match status" value="1"/>
</dbReference>
<dbReference type="PROSITE" id="PS50192">
    <property type="entry name" value="T_SNARE"/>
    <property type="match status" value="1"/>
</dbReference>
<dbReference type="InterPro" id="IPR004010">
    <property type="entry name" value="Double_Cache_2"/>
</dbReference>
<dbReference type="InterPro" id="IPR000727">
    <property type="entry name" value="T_SNARE_dom"/>
</dbReference>
<feature type="domain" description="HAMP" evidence="13">
    <location>
        <begin position="221"/>
        <end position="275"/>
    </location>
</feature>